<evidence type="ECO:0008006" key="8">
    <source>
        <dbReference type="Google" id="ProtNLM"/>
    </source>
</evidence>
<dbReference type="Gene3D" id="3.30.1370.100">
    <property type="entry name" value="MutL, C-terminal domain, regulatory subdomain"/>
    <property type="match status" value="1"/>
</dbReference>
<evidence type="ECO:0000259" key="4">
    <source>
        <dbReference type="SMART" id="SM00853"/>
    </source>
</evidence>
<dbReference type="Pfam" id="PF13589">
    <property type="entry name" value="HATPase_c_3"/>
    <property type="match status" value="1"/>
</dbReference>
<dbReference type="Gene3D" id="3.30.565.10">
    <property type="entry name" value="Histidine kinase-like ATPase, C-terminal domain"/>
    <property type="match status" value="1"/>
</dbReference>
<dbReference type="InterPro" id="IPR002099">
    <property type="entry name" value="MutL/Mlh/PMS"/>
</dbReference>
<protein>
    <recommendedName>
        <fullName evidence="8">DNA mismatch repair protein PMS1</fullName>
    </recommendedName>
</protein>
<feature type="domain" description="MutL C-terminal dimerisation" evidence="4">
    <location>
        <begin position="730"/>
        <end position="887"/>
    </location>
</feature>
<sequence length="968" mass="107398">MEGSDRADSPSIKPINKGVVHRICAGQVILDLSSAVKELVENSLDAGATSIEVVLKDYGEESFKVIDNGCGILPHNFKVLALKHHTSKLVDFPDLQSLATFGFRGEALSSLCALGNLTVETRTKNEPVATHLTFDHSGLLINEKKLARQVGTTVTVERLFSSLPVRSKEFSRNIRKEYGKLVSLLNAYALIAKGVRLVCTNTTGKNNKSVVLKTQGSSSIKDNIITVFGMNTFNCLEPLNTNISDSCMIEGFISKPGHGSGRNLGDRQFFFVNNRPVDMPKVSKVMNELYKCSNPKQYPIAVMNFKVPTRAYDVNVTPDKRKIFFSDEGSLIVTLKEAIEKIYSPSHRSFSANKLLESKNEESSLFELSLANKGSHLPVKHISPGSSGHKKAKCDDGQLAEQKVEEDIPLKMVNNCTPASIMKESMAYVKEINPRQNDFTLRLHSARKELSSPGYQSSKTRFSSNISPLPLRSFKKDAGENAVSSGHSSFVQSSLTNFLNVNKRKVENSAAFLSEVPILRNSIDLCKVRKTSSEVDAAVLRSHVDHQPIDDSEKVIIKDSKCHREDVYNEVETPVSDAVEVRERCQMDYGAFLQEVPEKSDKSTPLADVAIDDLSDKGLGNISEDASKVASIEQSTNVTTDAPMMPFVRITLSVLQFSIKELAMSREKRLSRLKSHALSSTTNMPKRNYNAATLKHSQPENEERKVKALIAATSELERLFNKEDFGRMKVIGQFNLGFIIGRLDQDIFIVDQHAADEKYNFERLSQSTILNQQPLLLPMKLELSPEEEVVASMHMDIIRKNGFTLVEDVDAPPGLHFKLKAVPFSKNITFGAEDVKELISTLADSQGECSILSSYKMDTADSICPSRVRAMLASRACRSSVMIGDALGRNEMEKILQHLVGLRSPWNCPHGRPTMRHLVDLATMYNKDDGFVRDIVGKRFTKLANMNHITLAQTNSNQSPTVDTPTEM</sequence>
<dbReference type="GO" id="GO:0140664">
    <property type="term" value="F:ATP-dependent DNA damage sensor activity"/>
    <property type="evidence" value="ECO:0007669"/>
    <property type="project" value="InterPro"/>
</dbReference>
<feature type="region of interest" description="Disordered" evidence="3">
    <location>
        <begin position="377"/>
        <end position="398"/>
    </location>
</feature>
<dbReference type="Gene3D" id="3.30.1540.20">
    <property type="entry name" value="MutL, C-terminal domain, dimerisation subdomain"/>
    <property type="match status" value="1"/>
</dbReference>
<dbReference type="SUPFAM" id="SSF55874">
    <property type="entry name" value="ATPase domain of HSP90 chaperone/DNA topoisomerase II/histidine kinase"/>
    <property type="match status" value="1"/>
</dbReference>
<dbReference type="InterPro" id="IPR020568">
    <property type="entry name" value="Ribosomal_Su5_D2-typ_SF"/>
</dbReference>
<dbReference type="GO" id="GO:0030983">
    <property type="term" value="F:mismatched DNA binding"/>
    <property type="evidence" value="ECO:0007669"/>
    <property type="project" value="InterPro"/>
</dbReference>
<dbReference type="CDD" id="cd16926">
    <property type="entry name" value="HATPase_MutL-MLH-PMS-like"/>
    <property type="match status" value="1"/>
</dbReference>
<dbReference type="PROSITE" id="PS00058">
    <property type="entry name" value="DNA_MISMATCH_REPAIR_1"/>
    <property type="match status" value="1"/>
</dbReference>
<dbReference type="PANTHER" id="PTHR10073:SF52">
    <property type="entry name" value="MISMATCH REPAIR ENDONUCLEASE PMS2"/>
    <property type="match status" value="1"/>
</dbReference>
<dbReference type="Pfam" id="PF08676">
    <property type="entry name" value="MutL_C"/>
    <property type="match status" value="1"/>
</dbReference>
<dbReference type="FunFam" id="3.30.230.10:FF:000054">
    <property type="entry name" value="DNA mismatch repair protein PMS1"/>
    <property type="match status" value="1"/>
</dbReference>
<comment type="caution">
    <text evidence="6">The sequence shown here is derived from an EMBL/GenBank/DDBJ whole genome shotgun (WGS) entry which is preliminary data.</text>
</comment>
<reference evidence="6 7" key="1">
    <citation type="submission" date="2024-01" db="EMBL/GenBank/DDBJ databases">
        <title>Genome assemblies of Stephania.</title>
        <authorList>
            <person name="Yang L."/>
        </authorList>
    </citation>
    <scope>NUCLEOTIDE SEQUENCE [LARGE SCALE GENOMIC DNA]</scope>
    <source>
        <strain evidence="6">QJT</strain>
        <tissue evidence="6">Leaf</tissue>
    </source>
</reference>
<dbReference type="FunFam" id="3.30.565.10:FF:000014">
    <property type="entry name" value="Mismatch repair endonuclease pms1, putative"/>
    <property type="match status" value="1"/>
</dbReference>
<dbReference type="InterPro" id="IPR014721">
    <property type="entry name" value="Ribsml_uS5_D2-typ_fold_subgr"/>
</dbReference>
<dbReference type="CDD" id="cd03484">
    <property type="entry name" value="MutL_Trans_hPMS_2_like"/>
    <property type="match status" value="1"/>
</dbReference>
<evidence type="ECO:0000313" key="7">
    <source>
        <dbReference type="Proteomes" id="UP001417504"/>
    </source>
</evidence>
<keyword evidence="2" id="KW-0227">DNA damage</keyword>
<dbReference type="Pfam" id="PF01119">
    <property type="entry name" value="DNA_mis_repair"/>
    <property type="match status" value="1"/>
</dbReference>
<dbReference type="InterPro" id="IPR014790">
    <property type="entry name" value="MutL_C"/>
</dbReference>
<dbReference type="SUPFAM" id="SSF54211">
    <property type="entry name" value="Ribosomal protein S5 domain 2-like"/>
    <property type="match status" value="1"/>
</dbReference>
<proteinExistence type="inferred from homology"/>
<feature type="domain" description="DNA mismatch repair protein S5" evidence="5">
    <location>
        <begin position="224"/>
        <end position="344"/>
    </location>
</feature>
<dbReference type="SMART" id="SM00853">
    <property type="entry name" value="MutL_C"/>
    <property type="match status" value="1"/>
</dbReference>
<dbReference type="InterPro" id="IPR038973">
    <property type="entry name" value="MutL/Mlh/Pms-like"/>
</dbReference>
<dbReference type="InterPro" id="IPR042121">
    <property type="entry name" value="MutL_C_regsub"/>
</dbReference>
<evidence type="ECO:0000256" key="2">
    <source>
        <dbReference type="ARBA" id="ARBA00022763"/>
    </source>
</evidence>
<dbReference type="InterPro" id="IPR042120">
    <property type="entry name" value="MutL_C_dimsub"/>
</dbReference>
<dbReference type="SUPFAM" id="SSF118116">
    <property type="entry name" value="DNA mismatch repair protein MutL"/>
    <property type="match status" value="1"/>
</dbReference>
<dbReference type="InterPro" id="IPR013507">
    <property type="entry name" value="DNA_mismatch_S5_2-like"/>
</dbReference>
<dbReference type="InterPro" id="IPR014762">
    <property type="entry name" value="DNA_mismatch_repair_CS"/>
</dbReference>
<comment type="similarity">
    <text evidence="1">Belongs to the DNA mismatch repair MutL/HexB family.</text>
</comment>
<dbReference type="Gene3D" id="3.30.230.10">
    <property type="match status" value="1"/>
</dbReference>
<dbReference type="PANTHER" id="PTHR10073">
    <property type="entry name" value="DNA MISMATCH REPAIR PROTEIN MLH, PMS, MUTL"/>
    <property type="match status" value="1"/>
</dbReference>
<dbReference type="EMBL" id="JBBNAE010000002">
    <property type="protein sequence ID" value="KAK9146938.1"/>
    <property type="molecule type" value="Genomic_DNA"/>
</dbReference>
<evidence type="ECO:0000259" key="5">
    <source>
        <dbReference type="SMART" id="SM01340"/>
    </source>
</evidence>
<organism evidence="6 7">
    <name type="scientific">Stephania japonica</name>
    <dbReference type="NCBI Taxonomy" id="461633"/>
    <lineage>
        <taxon>Eukaryota</taxon>
        <taxon>Viridiplantae</taxon>
        <taxon>Streptophyta</taxon>
        <taxon>Embryophyta</taxon>
        <taxon>Tracheophyta</taxon>
        <taxon>Spermatophyta</taxon>
        <taxon>Magnoliopsida</taxon>
        <taxon>Ranunculales</taxon>
        <taxon>Menispermaceae</taxon>
        <taxon>Menispermoideae</taxon>
        <taxon>Cissampelideae</taxon>
        <taxon>Stephania</taxon>
    </lineage>
</organism>
<dbReference type="GO" id="GO:0016887">
    <property type="term" value="F:ATP hydrolysis activity"/>
    <property type="evidence" value="ECO:0007669"/>
    <property type="project" value="InterPro"/>
</dbReference>
<evidence type="ECO:0000256" key="3">
    <source>
        <dbReference type="SAM" id="MobiDB-lite"/>
    </source>
</evidence>
<gene>
    <name evidence="6" type="ORF">Sjap_006841</name>
</gene>
<name>A0AAP0K6L3_9MAGN</name>
<evidence type="ECO:0000313" key="6">
    <source>
        <dbReference type="EMBL" id="KAK9146938.1"/>
    </source>
</evidence>
<dbReference type="GO" id="GO:0006298">
    <property type="term" value="P:mismatch repair"/>
    <property type="evidence" value="ECO:0007669"/>
    <property type="project" value="InterPro"/>
</dbReference>
<dbReference type="InterPro" id="IPR037198">
    <property type="entry name" value="MutL_C_sf"/>
</dbReference>
<evidence type="ECO:0000256" key="1">
    <source>
        <dbReference type="ARBA" id="ARBA00006082"/>
    </source>
</evidence>
<dbReference type="Proteomes" id="UP001417504">
    <property type="component" value="Unassembled WGS sequence"/>
</dbReference>
<keyword evidence="7" id="KW-1185">Reference proteome</keyword>
<dbReference type="GO" id="GO:0032389">
    <property type="term" value="C:MutLalpha complex"/>
    <property type="evidence" value="ECO:0007669"/>
    <property type="project" value="TreeGrafter"/>
</dbReference>
<dbReference type="FunFam" id="3.30.1370.100:FF:000001">
    <property type="entry name" value="Mismatch repair endonuclease pms1, putative"/>
    <property type="match status" value="1"/>
</dbReference>
<dbReference type="InterPro" id="IPR036890">
    <property type="entry name" value="HATPase_C_sf"/>
</dbReference>
<dbReference type="SMART" id="SM01340">
    <property type="entry name" value="DNA_mis_repair"/>
    <property type="match status" value="1"/>
</dbReference>
<dbReference type="GO" id="GO:0005524">
    <property type="term" value="F:ATP binding"/>
    <property type="evidence" value="ECO:0007669"/>
    <property type="project" value="InterPro"/>
</dbReference>
<dbReference type="NCBIfam" id="TIGR00585">
    <property type="entry name" value="mutl"/>
    <property type="match status" value="1"/>
</dbReference>
<accession>A0AAP0K6L3</accession>
<dbReference type="AlphaFoldDB" id="A0AAP0K6L3"/>